<protein>
    <submittedName>
        <fullName evidence="6">Formimidoylglutamate deiminase</fullName>
        <ecNumber evidence="6">3.5.3.13</ecNumber>
    </submittedName>
</protein>
<name>A0AAP6JE93_9GAMM</name>
<dbReference type="GO" id="GO:0046872">
    <property type="term" value="F:metal ion binding"/>
    <property type="evidence" value="ECO:0007669"/>
    <property type="project" value="UniProtKB-KW"/>
</dbReference>
<dbReference type="Gene3D" id="2.30.40.10">
    <property type="entry name" value="Urease, subunit C, domain 1"/>
    <property type="match status" value="1"/>
</dbReference>
<gene>
    <name evidence="6" type="primary">hutF</name>
    <name evidence="6" type="ORF">VCB98_01450</name>
</gene>
<dbReference type="EC" id="3.5.3.13" evidence="6"/>
<evidence type="ECO:0000256" key="4">
    <source>
        <dbReference type="ARBA" id="ARBA00022833"/>
    </source>
</evidence>
<feature type="domain" description="Amidohydrolase-related" evidence="5">
    <location>
        <begin position="50"/>
        <end position="414"/>
    </location>
</feature>
<evidence type="ECO:0000256" key="2">
    <source>
        <dbReference type="ARBA" id="ARBA00022723"/>
    </source>
</evidence>
<dbReference type="InterPro" id="IPR011059">
    <property type="entry name" value="Metal-dep_hydrolase_composite"/>
</dbReference>
<comment type="caution">
    <text evidence="6">The sequence shown here is derived from an EMBL/GenBank/DDBJ whole genome shotgun (WGS) entry which is preliminary data.</text>
</comment>
<dbReference type="EMBL" id="JAYGII010000002">
    <property type="protein sequence ID" value="MEA5444484.1"/>
    <property type="molecule type" value="Genomic_DNA"/>
</dbReference>
<keyword evidence="4" id="KW-0862">Zinc</keyword>
<keyword evidence="7" id="KW-1185">Reference proteome</keyword>
<dbReference type="InterPro" id="IPR032466">
    <property type="entry name" value="Metal_Hydrolase"/>
</dbReference>
<dbReference type="SUPFAM" id="SSF51338">
    <property type="entry name" value="Composite domain of metallo-dependent hydrolases"/>
    <property type="match status" value="1"/>
</dbReference>
<evidence type="ECO:0000313" key="6">
    <source>
        <dbReference type="EMBL" id="MEA5444484.1"/>
    </source>
</evidence>
<dbReference type="AlphaFoldDB" id="A0AAP6JE93"/>
<evidence type="ECO:0000256" key="3">
    <source>
        <dbReference type="ARBA" id="ARBA00022801"/>
    </source>
</evidence>
<dbReference type="InterPro" id="IPR010252">
    <property type="entry name" value="HutF"/>
</dbReference>
<dbReference type="InterPro" id="IPR051607">
    <property type="entry name" value="Metallo-dep_hydrolases"/>
</dbReference>
<dbReference type="Proteomes" id="UP001302316">
    <property type="component" value="Unassembled WGS sequence"/>
</dbReference>
<dbReference type="Gene3D" id="3.20.20.140">
    <property type="entry name" value="Metal-dependent hydrolases"/>
    <property type="match status" value="1"/>
</dbReference>
<dbReference type="NCBIfam" id="NF006681">
    <property type="entry name" value="PRK09229.1-2"/>
    <property type="match status" value="1"/>
</dbReference>
<evidence type="ECO:0000259" key="5">
    <source>
        <dbReference type="Pfam" id="PF01979"/>
    </source>
</evidence>
<dbReference type="NCBIfam" id="TIGR02022">
    <property type="entry name" value="hutF"/>
    <property type="match status" value="1"/>
</dbReference>
<proteinExistence type="predicted"/>
<sequence length="457" mass="49355">MTQRLTFRHVLTPEGMVNDCAVVVSSAGRIQALDVLDAARGPLDYDGWLALPGMPNAHSHAFQRAMSGFGEVPAGQDSFWSWRDHMYRLASVVTPEQMRIIAEQAFAEMLMGGFTRVAEFHYLHHLPDGSAGEEMARAVAEAADNVGIGLKLLPVYYRKGGFDREPGEGQRRFVHRHLDDFLELLSKLKDLSPGIAPHSLRAVPPEELADLVAGARGVLGPDIPIHIHVAEQRAEVSDCQARHGRSPVTVLADHVELDRHWNLVHATHAGPDELRRVTAADARVVICPLTEAYLGDGLFPAAEFRRQGGSMAIGSDSNCRIDAVEELRLLEYGQRLRRERRLLLADERGIGQAMWSEMAVAGAAALGDHGYNGEAGGGAIQSGAFADLVVVDEDHPAVAGHGPDTAVDALLIGGARGAVRDVYVAGHKQVSQGALPDSDARRQAFAGVVKSIYGEEK</sequence>
<keyword evidence="3 6" id="KW-0378">Hydrolase</keyword>
<dbReference type="InterPro" id="IPR006680">
    <property type="entry name" value="Amidohydro-rel"/>
</dbReference>
<evidence type="ECO:0000256" key="1">
    <source>
        <dbReference type="ARBA" id="ARBA00001947"/>
    </source>
</evidence>
<dbReference type="RefSeq" id="WP_346049732.1">
    <property type="nucleotide sequence ID" value="NZ_JAYGII010000002.1"/>
</dbReference>
<dbReference type="GO" id="GO:0019239">
    <property type="term" value="F:deaminase activity"/>
    <property type="evidence" value="ECO:0007669"/>
    <property type="project" value="TreeGrafter"/>
</dbReference>
<reference evidence="6 7" key="1">
    <citation type="submission" date="2023-12" db="EMBL/GenBank/DDBJ databases">
        <title>Whole-genome sequencing of halo(alkali)philic microorganisms from hypersaline lakes.</title>
        <authorList>
            <person name="Sorokin D.Y."/>
            <person name="Merkel A.Y."/>
            <person name="Messina E."/>
            <person name="Yakimov M."/>
        </authorList>
    </citation>
    <scope>NUCLEOTIDE SEQUENCE [LARGE SCALE GENOMIC DNA]</scope>
    <source>
        <strain evidence="6 7">AB-CW1</strain>
    </source>
</reference>
<dbReference type="SUPFAM" id="SSF51556">
    <property type="entry name" value="Metallo-dependent hydrolases"/>
    <property type="match status" value="1"/>
</dbReference>
<dbReference type="PANTHER" id="PTHR11271">
    <property type="entry name" value="GUANINE DEAMINASE"/>
    <property type="match status" value="1"/>
</dbReference>
<dbReference type="GO" id="GO:0005829">
    <property type="term" value="C:cytosol"/>
    <property type="evidence" value="ECO:0007669"/>
    <property type="project" value="TreeGrafter"/>
</dbReference>
<accession>A0AAP6JE93</accession>
<dbReference type="Pfam" id="PF01979">
    <property type="entry name" value="Amidohydro_1"/>
    <property type="match status" value="1"/>
</dbReference>
<organism evidence="6 7">
    <name type="scientific">Natronospira elongata</name>
    <dbReference type="NCBI Taxonomy" id="3110268"/>
    <lineage>
        <taxon>Bacteria</taxon>
        <taxon>Pseudomonadati</taxon>
        <taxon>Pseudomonadota</taxon>
        <taxon>Gammaproteobacteria</taxon>
        <taxon>Natronospirales</taxon>
        <taxon>Natronospiraceae</taxon>
        <taxon>Natronospira</taxon>
    </lineage>
</organism>
<evidence type="ECO:0000313" key="7">
    <source>
        <dbReference type="Proteomes" id="UP001302316"/>
    </source>
</evidence>
<dbReference type="GO" id="GO:0050416">
    <property type="term" value="F:formimidoylglutamate deiminase activity"/>
    <property type="evidence" value="ECO:0007669"/>
    <property type="project" value="UniProtKB-EC"/>
</dbReference>
<dbReference type="PANTHER" id="PTHR11271:SF48">
    <property type="entry name" value="AMIDOHYDROLASE-RELATED DOMAIN-CONTAINING PROTEIN"/>
    <property type="match status" value="1"/>
</dbReference>
<keyword evidence="2" id="KW-0479">Metal-binding</keyword>
<comment type="cofactor">
    <cofactor evidence="1">
        <name>Zn(2+)</name>
        <dbReference type="ChEBI" id="CHEBI:29105"/>
    </cofactor>
</comment>